<sequence>MAAASSKIDGTTLTKIFKVDEELLREKFGLQPYHCYDPRKKDNLVFMSPTVCLQDLELREGGLKDRGAKEVLGLLAKDILRAKDYSLFQVPEITSFHMGYGKMSENKRTNMAINEFEAKAWMEVFDLAALKAKLSTCPAPNDNNESAIHGQEETPMEVDFEFPKPEDTHALEEENSEDVINPTDSGLKIAVKPQYLLLFSILMIFYKKKLEGKSSSRNLIGENKISDFLLFWILPYLLYYTEQQVNIVNEHHWAQSREKGIAQFSVPVVQKSAREIIKDALRSCKVTQQLHEKLYAKLKLYYGTDQLERKYKLPAVEVRGKLLPSEPIILVPLRYHVTDMPVQIEDIGRRWKEIGQVNLLDQFISKFIDSREIQKDILWRSFNELELKEKCALDYGILLPDEDTFTEFMEMVEKNPDIFREFQCTVLDKQGRDLATPRIGLVRNGENYLSVGFSYFEENDNKKVATLFRVIGSHRVNHFTLALLYGACIDCSDPKCKMLGRLYPVSSALKFEFKSGKLQKCHMSKEKMEKIGEGFIKGHFNRLEFPVTFKSFLEKIKTDKLIKDVVIKSRGKLDYPKFENQHLVKVAYTSGSQSERLRAGNADKKEQKKRQKQKLKMLKKHVKAASLEGCLLYMIARSGPKCNTAVVMGINDSLESHEESLEDVAKVVRRTLIYFVMAAVIAGLPKG</sequence>
<comment type="caution">
    <text evidence="2">The sequence shown here is derived from an EMBL/GenBank/DDBJ whole genome shotgun (WGS) entry which is preliminary data.</text>
</comment>
<dbReference type="Proteomes" id="UP001159427">
    <property type="component" value="Unassembled WGS sequence"/>
</dbReference>
<keyword evidence="1" id="KW-0175">Coiled coil</keyword>
<proteinExistence type="predicted"/>
<reference evidence="2 3" key="1">
    <citation type="submission" date="2022-05" db="EMBL/GenBank/DDBJ databases">
        <authorList>
            <consortium name="Genoscope - CEA"/>
            <person name="William W."/>
        </authorList>
    </citation>
    <scope>NUCLEOTIDE SEQUENCE [LARGE SCALE GENOMIC DNA]</scope>
</reference>
<feature type="non-terminal residue" evidence="2">
    <location>
        <position position="687"/>
    </location>
</feature>
<feature type="coiled-coil region" evidence="1">
    <location>
        <begin position="601"/>
        <end position="628"/>
    </location>
</feature>
<dbReference type="EMBL" id="CALNXI010002169">
    <property type="protein sequence ID" value="CAH3184057.1"/>
    <property type="molecule type" value="Genomic_DNA"/>
</dbReference>
<name>A0ABN8RX61_9CNID</name>
<keyword evidence="3" id="KW-1185">Reference proteome</keyword>
<gene>
    <name evidence="2" type="ORF">PEVE_00015211</name>
</gene>
<organism evidence="2 3">
    <name type="scientific">Porites evermanni</name>
    <dbReference type="NCBI Taxonomy" id="104178"/>
    <lineage>
        <taxon>Eukaryota</taxon>
        <taxon>Metazoa</taxon>
        <taxon>Cnidaria</taxon>
        <taxon>Anthozoa</taxon>
        <taxon>Hexacorallia</taxon>
        <taxon>Scleractinia</taxon>
        <taxon>Fungiina</taxon>
        <taxon>Poritidae</taxon>
        <taxon>Porites</taxon>
    </lineage>
</organism>
<evidence type="ECO:0000313" key="2">
    <source>
        <dbReference type="EMBL" id="CAH3184057.1"/>
    </source>
</evidence>
<protein>
    <submittedName>
        <fullName evidence="2">Uncharacterized protein</fullName>
    </submittedName>
</protein>
<evidence type="ECO:0000313" key="3">
    <source>
        <dbReference type="Proteomes" id="UP001159427"/>
    </source>
</evidence>
<evidence type="ECO:0000256" key="1">
    <source>
        <dbReference type="SAM" id="Coils"/>
    </source>
</evidence>
<accession>A0ABN8RX61</accession>